<gene>
    <name evidence="1" type="ORF">BWY43_00638</name>
</gene>
<proteinExistence type="predicted"/>
<accession>A0A1V5SD20</accession>
<name>A0A1V5SD20_9BACT</name>
<reference evidence="1" key="1">
    <citation type="submission" date="2017-02" db="EMBL/GenBank/DDBJ databases">
        <title>Delving into the versatile metabolic prowess of the omnipresent phylum Bacteroidetes.</title>
        <authorList>
            <person name="Nobu M.K."/>
            <person name="Mei R."/>
            <person name="Narihiro T."/>
            <person name="Kuroda K."/>
            <person name="Liu W.-T."/>
        </authorList>
    </citation>
    <scope>NUCLEOTIDE SEQUENCE</scope>
    <source>
        <strain evidence="1">ADurb.Bin280</strain>
    </source>
</reference>
<organism evidence="1">
    <name type="scientific">candidate division WS2 bacterium ADurb.Bin280</name>
    <dbReference type="NCBI Taxonomy" id="1852829"/>
    <lineage>
        <taxon>Bacteria</taxon>
        <taxon>candidate division WS2</taxon>
    </lineage>
</organism>
<dbReference type="EMBL" id="MWBO01000046">
    <property type="protein sequence ID" value="OQA52101.1"/>
    <property type="molecule type" value="Genomic_DNA"/>
</dbReference>
<dbReference type="Proteomes" id="UP000485367">
    <property type="component" value="Unassembled WGS sequence"/>
</dbReference>
<evidence type="ECO:0000313" key="1">
    <source>
        <dbReference type="EMBL" id="OQA52101.1"/>
    </source>
</evidence>
<comment type="caution">
    <text evidence="1">The sequence shown here is derived from an EMBL/GenBank/DDBJ whole genome shotgun (WGS) entry which is preliminary data.</text>
</comment>
<dbReference type="AlphaFoldDB" id="A0A1V5SD20"/>
<sequence length="70" mass="7832">MIRKIIEDLKGQGRVVDQNSLAAAIYQARVDGKINPDISVEGQDEQTSNKMLSDWDWYKAAAMLNTSFEG</sequence>
<protein>
    <submittedName>
        <fullName evidence="1">Uncharacterized protein</fullName>
    </submittedName>
</protein>